<dbReference type="PROSITE" id="PS50987">
    <property type="entry name" value="HTH_ARSR_2"/>
    <property type="match status" value="1"/>
</dbReference>
<dbReference type="AlphaFoldDB" id="A0A5M6IBL8"/>
<reference evidence="6 7" key="1">
    <citation type="submission" date="2019-09" db="EMBL/GenBank/DDBJ databases">
        <title>Genome sequence of Roseospira marina, one of the more divergent members of the non-sulfur purple photosynthetic bacterial family, the Rhodospirillaceae.</title>
        <authorList>
            <person name="Meyer T."/>
            <person name="Kyndt J."/>
        </authorList>
    </citation>
    <scope>NUCLEOTIDE SEQUENCE [LARGE SCALE GENOMIC DNA]</scope>
    <source>
        <strain evidence="6 7">DSM 15113</strain>
    </source>
</reference>
<dbReference type="Pfam" id="PF08220">
    <property type="entry name" value="HTH_DeoR"/>
    <property type="match status" value="1"/>
</dbReference>
<dbReference type="InterPro" id="IPR050313">
    <property type="entry name" value="Carb_Metab_HTH_regulators"/>
</dbReference>
<keyword evidence="7" id="KW-1185">Reference proteome</keyword>
<proteinExistence type="predicted"/>
<accession>A0A5M6IBL8</accession>
<keyword evidence="3" id="KW-0804">Transcription</keyword>
<organism evidence="6 7">
    <name type="scientific">Roseospira marina</name>
    <dbReference type="NCBI Taxonomy" id="140057"/>
    <lineage>
        <taxon>Bacteria</taxon>
        <taxon>Pseudomonadati</taxon>
        <taxon>Pseudomonadota</taxon>
        <taxon>Alphaproteobacteria</taxon>
        <taxon>Rhodospirillales</taxon>
        <taxon>Rhodospirillaceae</taxon>
        <taxon>Roseospira</taxon>
    </lineage>
</organism>
<keyword evidence="1" id="KW-0805">Transcription regulation</keyword>
<dbReference type="GO" id="GO:0003700">
    <property type="term" value="F:DNA-binding transcription factor activity"/>
    <property type="evidence" value="ECO:0007669"/>
    <property type="project" value="InterPro"/>
</dbReference>
<dbReference type="InterPro" id="IPR036390">
    <property type="entry name" value="WH_DNA-bd_sf"/>
</dbReference>
<dbReference type="InterPro" id="IPR018356">
    <property type="entry name" value="Tscrpt_reg_HTH_DeoR_CS"/>
</dbReference>
<dbReference type="Proteomes" id="UP000324065">
    <property type="component" value="Unassembled WGS sequence"/>
</dbReference>
<dbReference type="PRINTS" id="PR00037">
    <property type="entry name" value="HTHLACR"/>
</dbReference>
<comment type="caution">
    <text evidence="6">The sequence shown here is derived from an EMBL/GenBank/DDBJ whole genome shotgun (WGS) entry which is preliminary data.</text>
</comment>
<evidence type="ECO:0000256" key="2">
    <source>
        <dbReference type="ARBA" id="ARBA00023125"/>
    </source>
</evidence>
<dbReference type="SMART" id="SM00420">
    <property type="entry name" value="HTH_DEOR"/>
    <property type="match status" value="1"/>
</dbReference>
<name>A0A5M6IBL8_9PROT</name>
<evidence type="ECO:0000259" key="4">
    <source>
        <dbReference type="PROSITE" id="PS50987"/>
    </source>
</evidence>
<evidence type="ECO:0000313" key="6">
    <source>
        <dbReference type="EMBL" id="KAA5605357.1"/>
    </source>
</evidence>
<dbReference type="SUPFAM" id="SSF46785">
    <property type="entry name" value="Winged helix' DNA-binding domain"/>
    <property type="match status" value="1"/>
</dbReference>
<feature type="domain" description="HTH arsR-type" evidence="4">
    <location>
        <begin position="1"/>
        <end position="80"/>
    </location>
</feature>
<dbReference type="Gene3D" id="1.10.10.10">
    <property type="entry name" value="Winged helix-like DNA-binding domain superfamily/Winged helix DNA-binding domain"/>
    <property type="match status" value="1"/>
</dbReference>
<dbReference type="PROSITE" id="PS51000">
    <property type="entry name" value="HTH_DEOR_2"/>
    <property type="match status" value="1"/>
</dbReference>
<keyword evidence="2" id="KW-0238">DNA-binding</keyword>
<dbReference type="InterPro" id="IPR036388">
    <property type="entry name" value="WH-like_DNA-bd_sf"/>
</dbReference>
<dbReference type="InterPro" id="IPR011991">
    <property type="entry name" value="ArsR-like_HTH"/>
</dbReference>
<evidence type="ECO:0000256" key="1">
    <source>
        <dbReference type="ARBA" id="ARBA00023015"/>
    </source>
</evidence>
<sequence length="94" mass="10724">MLGEQRRRKILDLIQEEGAARVSELSRSFQVSEPTIRQDLEKLEAEGLVLRQRGGAFLKSLPRQVQELALHHLDHMEEKRFMTENRGGADNGTA</sequence>
<dbReference type="GO" id="GO:0003677">
    <property type="term" value="F:DNA binding"/>
    <property type="evidence" value="ECO:0007669"/>
    <property type="project" value="UniProtKB-KW"/>
</dbReference>
<dbReference type="InterPro" id="IPR001034">
    <property type="entry name" value="DeoR_HTH"/>
</dbReference>
<protein>
    <submittedName>
        <fullName evidence="6">DeoR/GlpR transcriptional regulator</fullName>
    </submittedName>
</protein>
<dbReference type="PANTHER" id="PTHR30363">
    <property type="entry name" value="HTH-TYPE TRANSCRIPTIONAL REGULATOR SRLR-RELATED"/>
    <property type="match status" value="1"/>
</dbReference>
<dbReference type="EMBL" id="VWPJ01000010">
    <property type="protein sequence ID" value="KAA5605357.1"/>
    <property type="molecule type" value="Genomic_DNA"/>
</dbReference>
<evidence type="ECO:0000256" key="3">
    <source>
        <dbReference type="ARBA" id="ARBA00023163"/>
    </source>
</evidence>
<dbReference type="PANTHER" id="PTHR30363:SF44">
    <property type="entry name" value="AGA OPERON TRANSCRIPTIONAL REPRESSOR-RELATED"/>
    <property type="match status" value="1"/>
</dbReference>
<dbReference type="OrthoDB" id="9814815at2"/>
<evidence type="ECO:0000259" key="5">
    <source>
        <dbReference type="PROSITE" id="PS51000"/>
    </source>
</evidence>
<feature type="domain" description="HTH deoR-type" evidence="5">
    <location>
        <begin position="3"/>
        <end position="58"/>
    </location>
</feature>
<dbReference type="PROSITE" id="PS00894">
    <property type="entry name" value="HTH_DEOR_1"/>
    <property type="match status" value="1"/>
</dbReference>
<evidence type="ECO:0000313" key="7">
    <source>
        <dbReference type="Proteomes" id="UP000324065"/>
    </source>
</evidence>
<dbReference type="CDD" id="cd00090">
    <property type="entry name" value="HTH_ARSR"/>
    <property type="match status" value="1"/>
</dbReference>
<dbReference type="InterPro" id="IPR001845">
    <property type="entry name" value="HTH_ArsR_DNA-bd_dom"/>
</dbReference>
<gene>
    <name evidence="6" type="ORF">F1188_12325</name>
</gene>